<dbReference type="AlphaFoldDB" id="A0A1Q2HZ58"/>
<reference evidence="2 3" key="1">
    <citation type="submission" date="2016-12" db="EMBL/GenBank/DDBJ databases">
        <authorList>
            <person name="Song W.-J."/>
            <person name="Kurnit D.M."/>
        </authorList>
    </citation>
    <scope>NUCLEOTIDE SEQUENCE [LARGE SCALE GENOMIC DNA]</scope>
    <source>
        <strain evidence="2 3">DSM 30827</strain>
    </source>
</reference>
<keyword evidence="3" id="KW-1185">Reference proteome</keyword>
<dbReference type="OrthoDB" id="3218196at2"/>
<dbReference type="KEGG" id="cgv:CGLAU_10985"/>
<feature type="transmembrane region" description="Helical" evidence="1">
    <location>
        <begin position="450"/>
        <end position="470"/>
    </location>
</feature>
<keyword evidence="1" id="KW-0812">Transmembrane</keyword>
<protein>
    <recommendedName>
        <fullName evidence="4">Four helix bundle sensory module for signal transduction</fullName>
    </recommendedName>
</protein>
<sequence>MVQQLSERAPEPSLDDEWLDRLDTIEGQPERRTTWQMLQDTFTGPARMARRTSVFMASTPGQIIAMMMVLTIALLAAGFSMSQSMGSRQRALDTLTTATEPMSHSAHLLYSSLSSADTVATSGFAQPGLLSREQLALYMASIDRAAVTAADIYEGAVVAESMDSGSGFGVAQEGEITGYVTEILRDLPVYTALMERAKVNQRLGNPVGVAYMTEASTVMREQMLRSADRLSSVTQQEVAAEVKRLSSPQWVPISGLIAALVLLAAAQWWLWRVFRRRLNRGFVAATLCIVVAIVWAGVSNFQSWQSGVVGFNQAARPWEQLTDARIQAQESRTDETLALLSRRSLTRSAQSFDLTYKNVSEALDAFEEVSGAPPELLSARRALDEWAAGHNELSAALVDGRFEAATDILNARPGSAEAFAQLDQDLQHLINESRENTRIYITASLDATRLVSTAVAVLTLLAVACIWVGIRRRLGEYF</sequence>
<evidence type="ECO:0000256" key="1">
    <source>
        <dbReference type="SAM" id="Phobius"/>
    </source>
</evidence>
<evidence type="ECO:0008006" key="4">
    <source>
        <dbReference type="Google" id="ProtNLM"/>
    </source>
</evidence>
<keyword evidence="1" id="KW-1133">Transmembrane helix</keyword>
<evidence type="ECO:0000313" key="2">
    <source>
        <dbReference type="EMBL" id="AQQ16131.1"/>
    </source>
</evidence>
<organism evidence="2 3">
    <name type="scientific">Corynebacterium glaucum</name>
    <dbReference type="NCBI Taxonomy" id="187491"/>
    <lineage>
        <taxon>Bacteria</taxon>
        <taxon>Bacillati</taxon>
        <taxon>Actinomycetota</taxon>
        <taxon>Actinomycetes</taxon>
        <taxon>Mycobacteriales</taxon>
        <taxon>Corynebacteriaceae</taxon>
        <taxon>Corynebacterium</taxon>
    </lineage>
</organism>
<proteinExistence type="predicted"/>
<name>A0A1Q2HZ58_9CORY</name>
<feature type="transmembrane region" description="Helical" evidence="1">
    <location>
        <begin position="278"/>
        <end position="298"/>
    </location>
</feature>
<dbReference type="RefSeq" id="WP_095660724.1">
    <property type="nucleotide sequence ID" value="NZ_CP019688.1"/>
</dbReference>
<gene>
    <name evidence="2" type="ORF">CGLAU_10985</name>
</gene>
<dbReference type="Proteomes" id="UP000217209">
    <property type="component" value="Chromosome"/>
</dbReference>
<evidence type="ECO:0000313" key="3">
    <source>
        <dbReference type="Proteomes" id="UP000217209"/>
    </source>
</evidence>
<feature type="transmembrane region" description="Helical" evidence="1">
    <location>
        <begin position="54"/>
        <end position="79"/>
    </location>
</feature>
<feature type="transmembrane region" description="Helical" evidence="1">
    <location>
        <begin position="250"/>
        <end position="271"/>
    </location>
</feature>
<keyword evidence="1" id="KW-0472">Membrane</keyword>
<accession>A0A1Q2HZ58</accession>
<dbReference type="EMBL" id="CP019688">
    <property type="protein sequence ID" value="AQQ16131.1"/>
    <property type="molecule type" value="Genomic_DNA"/>
</dbReference>